<evidence type="ECO:0000256" key="2">
    <source>
        <dbReference type="ARBA" id="ARBA00022679"/>
    </source>
</evidence>
<protein>
    <recommendedName>
        <fullName evidence="1">E2 ubiquitin-conjugating enzyme</fullName>
        <ecNumber evidence="1">2.3.2.23</ecNumber>
    </recommendedName>
</protein>
<dbReference type="PROSITE" id="PS00183">
    <property type="entry name" value="UBC_1"/>
    <property type="match status" value="1"/>
</dbReference>
<dbReference type="InterPro" id="IPR000608">
    <property type="entry name" value="UBC"/>
</dbReference>
<feature type="domain" description="UBC core" evidence="7">
    <location>
        <begin position="1"/>
        <end position="148"/>
    </location>
</feature>
<keyword evidence="2" id="KW-0808">Transferase</keyword>
<reference evidence="8" key="1">
    <citation type="submission" date="2017-08" db="EMBL/GenBank/DDBJ databases">
        <authorList>
            <person name="Cuomo C."/>
            <person name="Billmyre B."/>
            <person name="Heitman J."/>
        </authorList>
    </citation>
    <scope>NUCLEOTIDE SEQUENCE</scope>
    <source>
        <strain evidence="8">CBS 12478</strain>
    </source>
</reference>
<dbReference type="InterPro" id="IPR016135">
    <property type="entry name" value="UBQ-conjugating_enzyme/RWD"/>
</dbReference>
<dbReference type="GeneID" id="43585388"/>
<evidence type="ECO:0000256" key="6">
    <source>
        <dbReference type="RuleBase" id="RU362109"/>
    </source>
</evidence>
<evidence type="ECO:0000256" key="5">
    <source>
        <dbReference type="ARBA" id="ARBA00022840"/>
    </source>
</evidence>
<keyword evidence="3 6" id="KW-0547">Nucleotide-binding</keyword>
<dbReference type="SUPFAM" id="SSF54495">
    <property type="entry name" value="UBC-like"/>
    <property type="match status" value="1"/>
</dbReference>
<dbReference type="InterPro" id="IPR050113">
    <property type="entry name" value="Ub_conjugating_enzyme"/>
</dbReference>
<evidence type="ECO:0000313" key="9">
    <source>
        <dbReference type="Proteomes" id="UP000322225"/>
    </source>
</evidence>
<dbReference type="GO" id="GO:0005524">
    <property type="term" value="F:ATP binding"/>
    <property type="evidence" value="ECO:0007669"/>
    <property type="project" value="UniProtKB-UniRule"/>
</dbReference>
<keyword evidence="9" id="KW-1185">Reference proteome</keyword>
<sequence>MSNRRIQKELAELLSNPPENITVIPDEANLYQWQAVFKGPPGTPYAKGKFTISIAFNTDYPFKPPLIQFKTKMWHPNIDSDGNICIGLLKTENWKPATKMLIVLMELYNLIKEPNPDDPLVSSIADQYRTDRKAFDKKVTEYVSKFAS</sequence>
<gene>
    <name evidence="8" type="ORF">CI109_102897</name>
</gene>
<dbReference type="InterPro" id="IPR023313">
    <property type="entry name" value="UBQ-conjugating_AS"/>
</dbReference>
<evidence type="ECO:0000256" key="3">
    <source>
        <dbReference type="ARBA" id="ARBA00022741"/>
    </source>
</evidence>
<dbReference type="AlphaFoldDB" id="A0A5M6C7Y0"/>
<evidence type="ECO:0000313" key="8">
    <source>
        <dbReference type="EMBL" id="WWD18445.1"/>
    </source>
</evidence>
<accession>A0A5M6C7Y0</accession>
<dbReference type="OrthoDB" id="9978460at2759"/>
<dbReference type="EMBL" id="CP144055">
    <property type="protein sequence ID" value="WWD18445.1"/>
    <property type="molecule type" value="Genomic_DNA"/>
</dbReference>
<dbReference type="PROSITE" id="PS50127">
    <property type="entry name" value="UBC_2"/>
    <property type="match status" value="1"/>
</dbReference>
<name>A0A5M6C7Y0_9TREE</name>
<organism evidence="8 9">
    <name type="scientific">Kwoniella shandongensis</name>
    <dbReference type="NCBI Taxonomy" id="1734106"/>
    <lineage>
        <taxon>Eukaryota</taxon>
        <taxon>Fungi</taxon>
        <taxon>Dikarya</taxon>
        <taxon>Basidiomycota</taxon>
        <taxon>Agaricomycotina</taxon>
        <taxon>Tremellomycetes</taxon>
        <taxon>Tremellales</taxon>
        <taxon>Cryptococcaceae</taxon>
        <taxon>Kwoniella</taxon>
    </lineage>
</organism>
<comment type="similarity">
    <text evidence="6">Belongs to the ubiquitin-conjugating enzyme family.</text>
</comment>
<dbReference type="FunFam" id="3.10.110.10:FF:000060">
    <property type="entry name" value="Ubiquitin conjugating enzyme (UbcB)"/>
    <property type="match status" value="1"/>
</dbReference>
<dbReference type="PANTHER" id="PTHR24067">
    <property type="entry name" value="UBIQUITIN-CONJUGATING ENZYME E2"/>
    <property type="match status" value="1"/>
</dbReference>
<evidence type="ECO:0000256" key="4">
    <source>
        <dbReference type="ARBA" id="ARBA00022786"/>
    </source>
</evidence>
<dbReference type="RefSeq" id="XP_031864175.1">
    <property type="nucleotide sequence ID" value="XM_032001285.1"/>
</dbReference>
<dbReference type="GO" id="GO:0061631">
    <property type="term" value="F:ubiquitin conjugating enzyme activity"/>
    <property type="evidence" value="ECO:0007669"/>
    <property type="project" value="UniProtKB-EC"/>
</dbReference>
<dbReference type="EC" id="2.3.2.23" evidence="1"/>
<dbReference type="SMART" id="SM00212">
    <property type="entry name" value="UBCc"/>
    <property type="match status" value="1"/>
</dbReference>
<dbReference type="Gene3D" id="3.10.110.10">
    <property type="entry name" value="Ubiquitin Conjugating Enzyme"/>
    <property type="match status" value="1"/>
</dbReference>
<keyword evidence="4 6" id="KW-0833">Ubl conjugation pathway</keyword>
<evidence type="ECO:0000256" key="1">
    <source>
        <dbReference type="ARBA" id="ARBA00012486"/>
    </source>
</evidence>
<reference evidence="8" key="2">
    <citation type="submission" date="2024-01" db="EMBL/GenBank/DDBJ databases">
        <title>Comparative genomics of Cryptococcus and Kwoniella reveals pathogenesis evolution and contrasting modes of karyotype evolution via chromosome fusion or intercentromeric recombination.</title>
        <authorList>
            <person name="Coelho M.A."/>
            <person name="David-Palma M."/>
            <person name="Shea T."/>
            <person name="Bowers K."/>
            <person name="McGinley-Smith S."/>
            <person name="Mohammad A.W."/>
            <person name="Gnirke A."/>
            <person name="Yurkov A.M."/>
            <person name="Nowrousian M."/>
            <person name="Sun S."/>
            <person name="Cuomo C.A."/>
            <person name="Heitman J."/>
        </authorList>
    </citation>
    <scope>NUCLEOTIDE SEQUENCE</scope>
    <source>
        <strain evidence="8">CBS 12478</strain>
    </source>
</reference>
<proteinExistence type="inferred from homology"/>
<dbReference type="Pfam" id="PF00179">
    <property type="entry name" value="UQ_con"/>
    <property type="match status" value="1"/>
</dbReference>
<dbReference type="KEGG" id="ksn:43585388"/>
<dbReference type="Proteomes" id="UP000322225">
    <property type="component" value="Chromosome 5"/>
</dbReference>
<evidence type="ECO:0000259" key="7">
    <source>
        <dbReference type="PROSITE" id="PS50127"/>
    </source>
</evidence>
<keyword evidence="5 6" id="KW-0067">ATP-binding</keyword>